<gene>
    <name evidence="2" type="ORF">ACFPCY_31850</name>
</gene>
<dbReference type="InterPro" id="IPR010982">
    <property type="entry name" value="Lambda_DNA-bd_dom_sf"/>
</dbReference>
<dbReference type="SUPFAM" id="SSF47413">
    <property type="entry name" value="lambda repressor-like DNA-binding domains"/>
    <property type="match status" value="1"/>
</dbReference>
<evidence type="ECO:0000259" key="1">
    <source>
        <dbReference type="PROSITE" id="PS50943"/>
    </source>
</evidence>
<dbReference type="Proteomes" id="UP001595872">
    <property type="component" value="Unassembled WGS sequence"/>
</dbReference>
<sequence length="274" mass="30493">MSVRESIDPKSSIWGWLAFDLWFWRTQRGLSLAQVGLIAKVTRGSVCNWEAGRARPTKEHMCRLDDAWKTGGHFERLLFYAKTGHDPDWFKQYLQYEAAATIIKLYHGKIIPTLLQTEDYIRGVLAGSEPAVVEASIKSRAERQRRLAGVDCPYLWVLLDQEVLECPVGSSKVMIGQLDYLLDISSDPKVSVRIVPRAAGHHPGHDGPIQILKVGSERLGSREVAYVGAQLGGRLIEGGDEIGALTIRSDQIGDLALSKGDSRLLILETKRGYQ</sequence>
<dbReference type="PROSITE" id="PS50943">
    <property type="entry name" value="HTH_CROC1"/>
    <property type="match status" value="1"/>
</dbReference>
<dbReference type="EMBL" id="JBHSIT010000010">
    <property type="protein sequence ID" value="MFC4911939.1"/>
    <property type="molecule type" value="Genomic_DNA"/>
</dbReference>
<keyword evidence="3" id="KW-1185">Reference proteome</keyword>
<accession>A0ABV9U820</accession>
<evidence type="ECO:0000313" key="2">
    <source>
        <dbReference type="EMBL" id="MFC4911939.1"/>
    </source>
</evidence>
<dbReference type="InterPro" id="IPR001387">
    <property type="entry name" value="Cro/C1-type_HTH"/>
</dbReference>
<feature type="domain" description="HTH cro/C1-type" evidence="1">
    <location>
        <begin position="21"/>
        <end position="64"/>
    </location>
</feature>
<comment type="caution">
    <text evidence="2">The sequence shown here is derived from an EMBL/GenBank/DDBJ whole genome shotgun (WGS) entry which is preliminary data.</text>
</comment>
<protein>
    <submittedName>
        <fullName evidence="2">Helix-turn-helix domain-containing protein</fullName>
    </submittedName>
</protein>
<organism evidence="2 3">
    <name type="scientific">Actinomadura gamaensis</name>
    <dbReference type="NCBI Taxonomy" id="1763541"/>
    <lineage>
        <taxon>Bacteria</taxon>
        <taxon>Bacillati</taxon>
        <taxon>Actinomycetota</taxon>
        <taxon>Actinomycetes</taxon>
        <taxon>Streptosporangiales</taxon>
        <taxon>Thermomonosporaceae</taxon>
        <taxon>Actinomadura</taxon>
    </lineage>
</organism>
<dbReference type="Pfam" id="PF19054">
    <property type="entry name" value="DUF5753"/>
    <property type="match status" value="1"/>
</dbReference>
<name>A0ABV9U820_9ACTN</name>
<evidence type="ECO:0000313" key="3">
    <source>
        <dbReference type="Proteomes" id="UP001595872"/>
    </source>
</evidence>
<dbReference type="InterPro" id="IPR043917">
    <property type="entry name" value="DUF5753"/>
</dbReference>
<dbReference type="Gene3D" id="1.10.260.40">
    <property type="entry name" value="lambda repressor-like DNA-binding domains"/>
    <property type="match status" value="1"/>
</dbReference>
<dbReference type="RefSeq" id="WP_378261344.1">
    <property type="nucleotide sequence ID" value="NZ_JBHSIT010000010.1"/>
</dbReference>
<reference evidence="3" key="1">
    <citation type="journal article" date="2019" name="Int. J. Syst. Evol. Microbiol.">
        <title>The Global Catalogue of Microorganisms (GCM) 10K type strain sequencing project: providing services to taxonomists for standard genome sequencing and annotation.</title>
        <authorList>
            <consortium name="The Broad Institute Genomics Platform"/>
            <consortium name="The Broad Institute Genome Sequencing Center for Infectious Disease"/>
            <person name="Wu L."/>
            <person name="Ma J."/>
        </authorList>
    </citation>
    <scope>NUCLEOTIDE SEQUENCE [LARGE SCALE GENOMIC DNA]</scope>
    <source>
        <strain evidence="3">KLKA75</strain>
    </source>
</reference>
<dbReference type="CDD" id="cd00093">
    <property type="entry name" value="HTH_XRE"/>
    <property type="match status" value="1"/>
</dbReference>
<proteinExistence type="predicted"/>